<dbReference type="InterPro" id="IPR007365">
    <property type="entry name" value="TFR-like_dimer_dom"/>
</dbReference>
<comment type="similarity">
    <text evidence="1">Belongs to the peptidase M28 family. M28B subfamily.</text>
</comment>
<dbReference type="FunFam" id="3.40.630.10:FF:000101">
    <property type="entry name" value="N-acetylated alpha-linked acidic dipeptidase like 1"/>
    <property type="match status" value="1"/>
</dbReference>
<dbReference type="PANTHER" id="PTHR10404:SF46">
    <property type="entry name" value="VACUOLAR PROTEIN SORTING-ASSOCIATED PROTEIN 70"/>
    <property type="match status" value="1"/>
</dbReference>
<dbReference type="AlphaFoldDB" id="A0A1Y1WJQ0"/>
<dbReference type="STRING" id="61395.A0A1Y1WJQ0"/>
<dbReference type="Gene3D" id="1.20.930.40">
    <property type="entry name" value="Transferrin receptor-like, dimerisation domain"/>
    <property type="match status" value="1"/>
</dbReference>
<dbReference type="OrthoDB" id="5841748at2759"/>
<dbReference type="EMBL" id="MCFD01000001">
    <property type="protein sequence ID" value="ORX73769.1"/>
    <property type="molecule type" value="Genomic_DNA"/>
</dbReference>
<gene>
    <name evidence="5" type="ORF">DL89DRAFT_263784</name>
</gene>
<dbReference type="Gene3D" id="3.40.630.10">
    <property type="entry name" value="Zn peptidases"/>
    <property type="match status" value="1"/>
</dbReference>
<dbReference type="Pfam" id="PF04253">
    <property type="entry name" value="TFR_dimer"/>
    <property type="match status" value="1"/>
</dbReference>
<dbReference type="InterPro" id="IPR046450">
    <property type="entry name" value="PA_dom_sf"/>
</dbReference>
<dbReference type="InterPro" id="IPR039373">
    <property type="entry name" value="Peptidase_M28B"/>
</dbReference>
<dbReference type="SUPFAM" id="SSF52025">
    <property type="entry name" value="PA domain"/>
    <property type="match status" value="1"/>
</dbReference>
<evidence type="ECO:0000313" key="5">
    <source>
        <dbReference type="EMBL" id="ORX73769.1"/>
    </source>
</evidence>
<name>A0A1Y1WJQ0_9FUNG</name>
<dbReference type="InterPro" id="IPR007484">
    <property type="entry name" value="Peptidase_M28"/>
</dbReference>
<dbReference type="SUPFAM" id="SSF53187">
    <property type="entry name" value="Zn-dependent exopeptidases"/>
    <property type="match status" value="1"/>
</dbReference>
<reference evidence="5 6" key="1">
    <citation type="submission" date="2016-07" db="EMBL/GenBank/DDBJ databases">
        <title>Pervasive Adenine N6-methylation of Active Genes in Fungi.</title>
        <authorList>
            <consortium name="DOE Joint Genome Institute"/>
            <person name="Mondo S.J."/>
            <person name="Dannebaum R.O."/>
            <person name="Kuo R.C."/>
            <person name="Labutti K."/>
            <person name="Haridas S."/>
            <person name="Kuo A."/>
            <person name="Salamov A."/>
            <person name="Ahrendt S.R."/>
            <person name="Lipzen A."/>
            <person name="Sullivan W."/>
            <person name="Andreopoulos W.B."/>
            <person name="Clum A."/>
            <person name="Lindquist E."/>
            <person name="Daum C."/>
            <person name="Ramamoorthy G.K."/>
            <person name="Gryganskyi A."/>
            <person name="Culley D."/>
            <person name="Magnuson J.K."/>
            <person name="James T.Y."/>
            <person name="O'Malley M.A."/>
            <person name="Stajich J.E."/>
            <person name="Spatafora J.W."/>
            <person name="Visel A."/>
            <person name="Grigoriev I.V."/>
        </authorList>
    </citation>
    <scope>NUCLEOTIDE SEQUENCE [LARGE SCALE GENOMIC DNA]</scope>
    <source>
        <strain evidence="5 6">ATCC 12442</strain>
    </source>
</reference>
<dbReference type="InterPro" id="IPR036757">
    <property type="entry name" value="TFR-like_dimer_dom_sf"/>
</dbReference>
<dbReference type="SUPFAM" id="SSF47672">
    <property type="entry name" value="Transferrin receptor-like dimerisation domain"/>
    <property type="match status" value="1"/>
</dbReference>
<keyword evidence="6" id="KW-1185">Reference proteome</keyword>
<dbReference type="Gene3D" id="3.50.30.30">
    <property type="match status" value="2"/>
</dbReference>
<evidence type="ECO:0000313" key="6">
    <source>
        <dbReference type="Proteomes" id="UP000193922"/>
    </source>
</evidence>
<dbReference type="GeneID" id="63802630"/>
<comment type="caution">
    <text evidence="5">The sequence shown here is derived from an EMBL/GenBank/DDBJ whole genome shotgun (WGS) entry which is preliminary data.</text>
</comment>
<dbReference type="PANTHER" id="PTHR10404">
    <property type="entry name" value="N-ACETYLATED-ALPHA-LINKED ACIDIC DIPEPTIDASE"/>
    <property type="match status" value="1"/>
</dbReference>
<feature type="domain" description="Transferrin receptor-like dimerisation" evidence="3">
    <location>
        <begin position="477"/>
        <end position="590"/>
    </location>
</feature>
<dbReference type="Proteomes" id="UP000193922">
    <property type="component" value="Unassembled WGS sequence"/>
</dbReference>
<dbReference type="Pfam" id="PF02225">
    <property type="entry name" value="PA"/>
    <property type="match status" value="1"/>
</dbReference>
<evidence type="ECO:0000259" key="3">
    <source>
        <dbReference type="Pfam" id="PF04253"/>
    </source>
</evidence>
<dbReference type="CDD" id="cd08022">
    <property type="entry name" value="M28_PSMA_like"/>
    <property type="match status" value="1"/>
</dbReference>
<evidence type="ECO:0000259" key="2">
    <source>
        <dbReference type="Pfam" id="PF02225"/>
    </source>
</evidence>
<evidence type="ECO:0000259" key="4">
    <source>
        <dbReference type="Pfam" id="PF04389"/>
    </source>
</evidence>
<feature type="domain" description="PA" evidence="2">
    <location>
        <begin position="75"/>
        <end position="129"/>
    </location>
</feature>
<evidence type="ECO:0000256" key="1">
    <source>
        <dbReference type="ARBA" id="ARBA00005634"/>
    </source>
</evidence>
<accession>A0A1Y1WJQ0</accession>
<sequence>MNYPVDQRVALFNATTSNVVYEAGLKEDVIPGDPASEDPNNLPAFPRVLSQRKRHLVSLSMQITGSLDDFKALKAAGISIKDKVVLVRYGGMTRGLKVYAAGLGGARGVLIYSDPADDGYVQGPVYPDGPWRPESSFQLTSINHIPSLPLSYRDAEPLLRALKGLGKPAKDVGDNWVGGLTSKGVEYWTGPSELSVNLLNKVEYKITPIQNVIARIPGWGEPNRAVVIGNHRDAWCAGASDPSSGSAALLELSRGLGKLLKLGWRPRRTIILGSWDAEEYSLIGSTEWVEENRSWLKAEAVAYINVDGAVGGRRYAVGASPVFKHLLHEATKQVPYPNSNQTVYDVWLRDSARNAGDDKLEKPTVFPLGSGSDFTAFMAHAGISSIDMGFGGYVGSYHSNYDSFNWMSKFVDPDFKLHQAMTRLWGLLTIRIADDPVLDLKPTTYAEELQQYLNVIEKYVASQIPDKTDIEWAVAKKFHNLRHAQHNLLRSAQYLERRLQYLQRVYGEGCQMAGNRRRARCHQLRKSINERVAKLERHFIDPSGIPGREWYKHILVFPALAEAAEDGDWEAFQVYEERAAGLVNDAARFLRKF</sequence>
<organism evidence="5 6">
    <name type="scientific">Linderina pennispora</name>
    <dbReference type="NCBI Taxonomy" id="61395"/>
    <lineage>
        <taxon>Eukaryota</taxon>
        <taxon>Fungi</taxon>
        <taxon>Fungi incertae sedis</taxon>
        <taxon>Zoopagomycota</taxon>
        <taxon>Kickxellomycotina</taxon>
        <taxon>Kickxellomycetes</taxon>
        <taxon>Kickxellales</taxon>
        <taxon>Kickxellaceae</taxon>
        <taxon>Linderina</taxon>
    </lineage>
</organism>
<feature type="domain" description="Peptidase M28" evidence="4">
    <location>
        <begin position="211"/>
        <end position="405"/>
    </location>
</feature>
<dbReference type="InterPro" id="IPR003137">
    <property type="entry name" value="PA_domain"/>
</dbReference>
<proteinExistence type="inferred from homology"/>
<dbReference type="Pfam" id="PF04389">
    <property type="entry name" value="Peptidase_M28"/>
    <property type="match status" value="1"/>
</dbReference>
<protein>
    <submittedName>
        <fullName evidence="5">Zn-dependent exopeptidase</fullName>
    </submittedName>
</protein>
<dbReference type="GO" id="GO:0004180">
    <property type="term" value="F:carboxypeptidase activity"/>
    <property type="evidence" value="ECO:0007669"/>
    <property type="project" value="TreeGrafter"/>
</dbReference>
<dbReference type="RefSeq" id="XP_040746980.1">
    <property type="nucleotide sequence ID" value="XM_040885982.1"/>
</dbReference>